<dbReference type="InterPro" id="IPR001173">
    <property type="entry name" value="Glyco_trans_2-like"/>
</dbReference>
<evidence type="ECO:0000256" key="2">
    <source>
        <dbReference type="ARBA" id="ARBA00022679"/>
    </source>
</evidence>
<feature type="domain" description="Glycosyltransferase 2-like" evidence="3">
    <location>
        <begin position="8"/>
        <end position="110"/>
    </location>
</feature>
<evidence type="ECO:0000259" key="3">
    <source>
        <dbReference type="Pfam" id="PF00535"/>
    </source>
</evidence>
<proteinExistence type="predicted"/>
<dbReference type="RefSeq" id="WP_180483229.1">
    <property type="nucleotide sequence ID" value="NZ_CP065495.1"/>
</dbReference>
<dbReference type="CDD" id="cd00761">
    <property type="entry name" value="Glyco_tranf_GTA_type"/>
    <property type="match status" value="1"/>
</dbReference>
<dbReference type="Proteomes" id="UP000509120">
    <property type="component" value="Chromosome"/>
</dbReference>
<keyword evidence="1" id="KW-0328">Glycosyltransferase</keyword>
<accession>A0AAU9H6Y5</accession>
<dbReference type="SUPFAM" id="SSF53448">
    <property type="entry name" value="Nucleotide-diphospho-sugar transferases"/>
    <property type="match status" value="1"/>
</dbReference>
<gene>
    <name evidence="4" type="ORF">STHERMO_1116</name>
</gene>
<dbReference type="GO" id="GO:0016757">
    <property type="term" value="F:glycosyltransferase activity"/>
    <property type="evidence" value="ECO:0007669"/>
    <property type="project" value="UniProtKB-KW"/>
</dbReference>
<dbReference type="InterPro" id="IPR029044">
    <property type="entry name" value="Nucleotide-diphossugar_trans"/>
</dbReference>
<reference evidence="4 5" key="1">
    <citation type="submission" date="2020-06" db="EMBL/GenBank/DDBJ databases">
        <authorList>
            <person name="Chuat V."/>
        </authorList>
    </citation>
    <scope>NUCLEOTIDE SEQUENCE [LARGE SCALE GENOMIC DNA]</scope>
    <source>
        <strain evidence="4">STH_CIRM_1046</strain>
    </source>
</reference>
<protein>
    <submittedName>
        <fullName evidence="4">EpsN protein</fullName>
    </submittedName>
</protein>
<name>A0AAU9H6Y5_STRTR</name>
<dbReference type="PANTHER" id="PTHR22916">
    <property type="entry name" value="GLYCOSYLTRANSFERASE"/>
    <property type="match status" value="1"/>
</dbReference>
<sequence length="329" mass="38072">MKKNVPLSIIVPIYNVEKYIGSLVNSLVKQTNKNFEVIFIDDGSTDESIQILKEIMAGSEQEFSFKLLQQVNQGLSSARNIGILNATGEYIFFLDSDDEIEINFVETILTSCYKYSQPDTLIFDHSSIDEFGNALDSNYGHGSIYRQKDLCTSEQILTALSKGEIPGTAWSFVTKRSVIEKHDLLFSVGKNFEDNNFTPKVFYFSKNIVVISLRLYRYRKRPGSIMSNHQEFSDDAIFVIYDLLDFYNQYKNRELGAVVGSLVMTTLVSFPDSKKLYNELNPIRKKVFKDYISIEKRHTKRIKMYVKMYVFSSYVGYKLYRLVKGKHWK</sequence>
<dbReference type="AlphaFoldDB" id="A0AAU9H6Y5"/>
<keyword evidence="2" id="KW-0808">Transferase</keyword>
<dbReference type="PANTHER" id="PTHR22916:SF51">
    <property type="entry name" value="GLYCOSYLTRANSFERASE EPSH-RELATED"/>
    <property type="match status" value="1"/>
</dbReference>
<dbReference type="Gene3D" id="3.90.550.10">
    <property type="entry name" value="Spore Coat Polysaccharide Biosynthesis Protein SpsA, Chain A"/>
    <property type="match status" value="1"/>
</dbReference>
<evidence type="ECO:0000313" key="4">
    <source>
        <dbReference type="EMBL" id="CAD0155747.1"/>
    </source>
</evidence>
<dbReference type="EMBL" id="LR822030">
    <property type="protein sequence ID" value="CAD0155747.1"/>
    <property type="molecule type" value="Genomic_DNA"/>
</dbReference>
<evidence type="ECO:0000256" key="1">
    <source>
        <dbReference type="ARBA" id="ARBA00022676"/>
    </source>
</evidence>
<evidence type="ECO:0000313" key="5">
    <source>
        <dbReference type="Proteomes" id="UP000509120"/>
    </source>
</evidence>
<dbReference type="Pfam" id="PF00535">
    <property type="entry name" value="Glycos_transf_2"/>
    <property type="match status" value="1"/>
</dbReference>
<organism evidence="4 5">
    <name type="scientific">Streptococcus thermophilus</name>
    <dbReference type="NCBI Taxonomy" id="1308"/>
    <lineage>
        <taxon>Bacteria</taxon>
        <taxon>Bacillati</taxon>
        <taxon>Bacillota</taxon>
        <taxon>Bacilli</taxon>
        <taxon>Lactobacillales</taxon>
        <taxon>Streptococcaceae</taxon>
        <taxon>Streptococcus</taxon>
    </lineage>
</organism>